<dbReference type="EMBL" id="JBITPR010000066">
    <property type="protein sequence ID" value="MFI7876019.1"/>
    <property type="molecule type" value="Genomic_DNA"/>
</dbReference>
<feature type="transmembrane region" description="Helical" evidence="2">
    <location>
        <begin position="102"/>
        <end position="122"/>
    </location>
</feature>
<dbReference type="Proteomes" id="UP001614264">
    <property type="component" value="Unassembled WGS sequence"/>
</dbReference>
<accession>A0ABW8BLU2</accession>
<name>A0ABW8BLU2_9ACTN</name>
<organism evidence="3 4">
    <name type="scientific">Streptomyces salinarius</name>
    <dbReference type="NCBI Taxonomy" id="2762598"/>
    <lineage>
        <taxon>Bacteria</taxon>
        <taxon>Bacillati</taxon>
        <taxon>Actinomycetota</taxon>
        <taxon>Actinomycetes</taxon>
        <taxon>Kitasatosporales</taxon>
        <taxon>Streptomycetaceae</taxon>
        <taxon>Streptomyces</taxon>
    </lineage>
</organism>
<feature type="transmembrane region" description="Helical" evidence="2">
    <location>
        <begin position="67"/>
        <end position="96"/>
    </location>
</feature>
<protein>
    <recommendedName>
        <fullName evidence="5">Integral membrane protein</fullName>
    </recommendedName>
</protein>
<dbReference type="RefSeq" id="WP_176156333.1">
    <property type="nucleotide sequence ID" value="NZ_JBITPR010000066.1"/>
</dbReference>
<gene>
    <name evidence="3" type="ORF">AB4829_36175</name>
</gene>
<evidence type="ECO:0000256" key="1">
    <source>
        <dbReference type="SAM" id="MobiDB-lite"/>
    </source>
</evidence>
<evidence type="ECO:0000256" key="2">
    <source>
        <dbReference type="SAM" id="Phobius"/>
    </source>
</evidence>
<evidence type="ECO:0008006" key="5">
    <source>
        <dbReference type="Google" id="ProtNLM"/>
    </source>
</evidence>
<feature type="compositionally biased region" description="Basic and acidic residues" evidence="1">
    <location>
        <begin position="7"/>
        <end position="22"/>
    </location>
</feature>
<sequence>MTTFSSRDGKGQDLSMPERSESFENGLQTVGMRLIHGHEDLTHACHDGRALRREKQRGRRRELRAKASARVVTLSSLALAVTGSVAFAVAVVLLVAGASSTAMDVLTFAGVAWGGAAAIRACRR</sequence>
<comment type="caution">
    <text evidence="3">The sequence shown here is derived from an EMBL/GenBank/DDBJ whole genome shotgun (WGS) entry which is preliminary data.</text>
</comment>
<keyword evidence="2" id="KW-0812">Transmembrane</keyword>
<feature type="region of interest" description="Disordered" evidence="1">
    <location>
        <begin position="1"/>
        <end position="22"/>
    </location>
</feature>
<proteinExistence type="predicted"/>
<keyword evidence="4" id="KW-1185">Reference proteome</keyword>
<keyword evidence="2" id="KW-1133">Transmembrane helix</keyword>
<evidence type="ECO:0000313" key="3">
    <source>
        <dbReference type="EMBL" id="MFI7876019.1"/>
    </source>
</evidence>
<evidence type="ECO:0000313" key="4">
    <source>
        <dbReference type="Proteomes" id="UP001614264"/>
    </source>
</evidence>
<reference evidence="3 4" key="1">
    <citation type="submission" date="2024-07" db="EMBL/GenBank/DDBJ databases">
        <title>Whole genome sequencing of Prodigiosin pigment-producing Streptomyces salinarius isolated from rhizosphere soil of Arachis hypogaea.</title>
        <authorList>
            <person name="Vidhya A."/>
            <person name="Ramya S."/>
        </authorList>
    </citation>
    <scope>NUCLEOTIDE SEQUENCE [LARGE SCALE GENOMIC DNA]</scope>
    <source>
        <strain evidence="3 4">VRMG2420</strain>
    </source>
</reference>
<keyword evidence="2" id="KW-0472">Membrane</keyword>